<organism evidence="1 2">
    <name type="scientific">Brachionus plicatilis</name>
    <name type="common">Marine rotifer</name>
    <name type="synonym">Brachionus muelleri</name>
    <dbReference type="NCBI Taxonomy" id="10195"/>
    <lineage>
        <taxon>Eukaryota</taxon>
        <taxon>Metazoa</taxon>
        <taxon>Spiralia</taxon>
        <taxon>Gnathifera</taxon>
        <taxon>Rotifera</taxon>
        <taxon>Eurotatoria</taxon>
        <taxon>Monogononta</taxon>
        <taxon>Pseudotrocha</taxon>
        <taxon>Ploima</taxon>
        <taxon>Brachionidae</taxon>
        <taxon>Brachionus</taxon>
    </lineage>
</organism>
<name>A0A3M7PLI4_BRAPC</name>
<dbReference type="AlphaFoldDB" id="A0A3M7PLI4"/>
<accession>A0A3M7PLI4</accession>
<dbReference type="Proteomes" id="UP000276133">
    <property type="component" value="Unassembled WGS sequence"/>
</dbReference>
<gene>
    <name evidence="1" type="ORF">BpHYR1_038945</name>
</gene>
<sequence length="153" mass="17863">MLTVKIPLFNKKCITLHEYFLETISTFAKNSANVPDLLPFHFYFFIFLPSICTFDYFDLNSKIILIEEEEFPYLISHFAEYKKKAEISKNPDKLVVRGFKLLGFTIDSKLNFMKLVSETYCSNFVPLILFDLIFAFQSNPSPGPKILNTEEEF</sequence>
<evidence type="ECO:0000313" key="1">
    <source>
        <dbReference type="EMBL" id="RMZ99976.1"/>
    </source>
</evidence>
<proteinExistence type="predicted"/>
<keyword evidence="2" id="KW-1185">Reference proteome</keyword>
<evidence type="ECO:0000313" key="2">
    <source>
        <dbReference type="Proteomes" id="UP000276133"/>
    </source>
</evidence>
<reference evidence="1 2" key="1">
    <citation type="journal article" date="2018" name="Sci. Rep.">
        <title>Genomic signatures of local adaptation to the degree of environmental predictability in rotifers.</title>
        <authorList>
            <person name="Franch-Gras L."/>
            <person name="Hahn C."/>
            <person name="Garcia-Roger E.M."/>
            <person name="Carmona M.J."/>
            <person name="Serra M."/>
            <person name="Gomez A."/>
        </authorList>
    </citation>
    <scope>NUCLEOTIDE SEQUENCE [LARGE SCALE GENOMIC DNA]</scope>
    <source>
        <strain evidence="1">HYR1</strain>
    </source>
</reference>
<comment type="caution">
    <text evidence="1">The sequence shown here is derived from an EMBL/GenBank/DDBJ whole genome shotgun (WGS) entry which is preliminary data.</text>
</comment>
<protein>
    <submittedName>
        <fullName evidence="1">Uncharacterized protein</fullName>
    </submittedName>
</protein>
<dbReference type="EMBL" id="REGN01009978">
    <property type="protein sequence ID" value="RMZ99976.1"/>
    <property type="molecule type" value="Genomic_DNA"/>
</dbReference>